<gene>
    <name evidence="1" type="ORF">X474_22320</name>
</gene>
<dbReference type="InParanoid" id="A0A0D2J0N4"/>
<evidence type="ECO:0008006" key="3">
    <source>
        <dbReference type="Google" id="ProtNLM"/>
    </source>
</evidence>
<dbReference type="AlphaFoldDB" id="A0A0D2J0N4"/>
<dbReference type="NCBIfam" id="NF003323">
    <property type="entry name" value="PRK04334.1-3"/>
    <property type="match status" value="1"/>
</dbReference>
<dbReference type="EMBL" id="AZAC01000044">
    <property type="protein sequence ID" value="KIX11814.1"/>
    <property type="molecule type" value="Genomic_DNA"/>
</dbReference>
<evidence type="ECO:0000313" key="1">
    <source>
        <dbReference type="EMBL" id="KIX11814.1"/>
    </source>
</evidence>
<comment type="caution">
    <text evidence="1">The sequence shown here is derived from an EMBL/GenBank/DDBJ whole genome shotgun (WGS) entry which is preliminary data.</text>
</comment>
<proteinExistence type="predicted"/>
<name>A0A0D2J0N4_9BACT</name>
<organism evidence="1 2">
    <name type="scientific">Dethiosulfatarculus sandiegensis</name>
    <dbReference type="NCBI Taxonomy" id="1429043"/>
    <lineage>
        <taxon>Bacteria</taxon>
        <taxon>Pseudomonadati</taxon>
        <taxon>Thermodesulfobacteriota</taxon>
        <taxon>Desulfarculia</taxon>
        <taxon>Desulfarculales</taxon>
        <taxon>Desulfarculaceae</taxon>
        <taxon>Dethiosulfatarculus</taxon>
    </lineage>
</organism>
<dbReference type="Gene3D" id="3.10.520.10">
    <property type="entry name" value="ApbE-like domains"/>
    <property type="match status" value="1"/>
</dbReference>
<reference evidence="1 2" key="1">
    <citation type="submission" date="2013-11" db="EMBL/GenBank/DDBJ databases">
        <title>Metagenomic analysis of a methanogenic consortium involved in long chain n-alkane degradation.</title>
        <authorList>
            <person name="Davidova I.A."/>
            <person name="Callaghan A.V."/>
            <person name="Wawrik B."/>
            <person name="Pruitt S."/>
            <person name="Marks C."/>
            <person name="Duncan K.E."/>
            <person name="Suflita J.M."/>
        </authorList>
    </citation>
    <scope>NUCLEOTIDE SEQUENCE [LARGE SCALE GENOMIC DNA]</scope>
    <source>
        <strain evidence="1 2">SPR</strain>
    </source>
</reference>
<accession>A0A0D2J0N4</accession>
<keyword evidence="2" id="KW-1185">Reference proteome</keyword>
<evidence type="ECO:0000313" key="2">
    <source>
        <dbReference type="Proteomes" id="UP000032233"/>
    </source>
</evidence>
<dbReference type="STRING" id="1429043.X474_22320"/>
<sequence length="286" mass="30622">MGEIRTRSLGSLGLLVIISYIQRKFYLHDARDICLNLNLNPSQKMTFYQERTYRRSCLCPHLASFNARVKETDLWILADQDLTAQAVQSISRHRRVLEKYLEENPQWGEALTPLPPDPYAPLLVQQMLNAGQKAGTGPMAAVAGAIAQAVGRDLLEASPQVVVENGGDLFIASNQDLTIGLWAGDSSLSGKIGLSLPRALQPTGLATSSGTVGHSLSLGKTDAATVLAKDPALADAVATAMGNLVIHKKDLKPALNWAAGIKGVRGALLIAGENLAAWGEIELVRI</sequence>
<dbReference type="SUPFAM" id="SSF143631">
    <property type="entry name" value="ApbE-like"/>
    <property type="match status" value="1"/>
</dbReference>
<dbReference type="InterPro" id="IPR003374">
    <property type="entry name" value="ApbE-like_sf"/>
</dbReference>
<dbReference type="Proteomes" id="UP000032233">
    <property type="component" value="Unassembled WGS sequence"/>
</dbReference>
<protein>
    <recommendedName>
        <fullName evidence="3">ApbE family lipoprotein</fullName>
    </recommendedName>
</protein>